<accession>A0A0N5A6E7</accession>
<dbReference type="AlphaFoldDB" id="A0A0N5A6E7"/>
<organism evidence="2 3">
    <name type="scientific">Parastrongyloides trichosuri</name>
    <name type="common">Possum-specific nematode worm</name>
    <dbReference type="NCBI Taxonomy" id="131310"/>
    <lineage>
        <taxon>Eukaryota</taxon>
        <taxon>Metazoa</taxon>
        <taxon>Ecdysozoa</taxon>
        <taxon>Nematoda</taxon>
        <taxon>Chromadorea</taxon>
        <taxon>Rhabditida</taxon>
        <taxon>Tylenchina</taxon>
        <taxon>Panagrolaimomorpha</taxon>
        <taxon>Strongyloidoidea</taxon>
        <taxon>Strongyloididae</taxon>
        <taxon>Parastrongyloides</taxon>
    </lineage>
</organism>
<feature type="signal peptide" evidence="1">
    <location>
        <begin position="1"/>
        <end position="17"/>
    </location>
</feature>
<keyword evidence="1" id="KW-0732">Signal</keyword>
<name>A0A0N5A6E7_PARTI</name>
<evidence type="ECO:0000313" key="3">
    <source>
        <dbReference type="WBParaSite" id="PTRK_0001756900.1"/>
    </source>
</evidence>
<dbReference type="Proteomes" id="UP000038045">
    <property type="component" value="Unplaced"/>
</dbReference>
<proteinExistence type="predicted"/>
<keyword evidence="2" id="KW-1185">Reference proteome</keyword>
<protein>
    <submittedName>
        <fullName evidence="3">Conserved secreted protein</fullName>
    </submittedName>
</protein>
<reference evidence="3" key="1">
    <citation type="submission" date="2017-02" db="UniProtKB">
        <authorList>
            <consortium name="WormBaseParasite"/>
        </authorList>
    </citation>
    <scope>IDENTIFICATION</scope>
</reference>
<evidence type="ECO:0000313" key="2">
    <source>
        <dbReference type="Proteomes" id="UP000038045"/>
    </source>
</evidence>
<dbReference type="WBParaSite" id="PTRK_0001756900.1">
    <property type="protein sequence ID" value="PTRK_0001756900.1"/>
    <property type="gene ID" value="PTRK_0001756900"/>
</dbReference>
<sequence>MYFTFLLLIVSLIKTDAATNITNVAEAEALLRKFETFLFYGFRDDIKDTAYATEPSTLTSAGYTLRPVKMRVILPNIYLYLNGGEYKCMQKTLINMCNLTPLYTFYDSSNNNTYIAKNKLERRLTRMKYRSKNVFIGYASKTPGLCGTSINATRIHVNNLVPNRLDVRLYVPAGLCGTSINATRIHVNNLVPNRLDVRLYVPADVVTFVNQNNNNPELYAHKFYTGFINTYPNPAGSTDGELAATALNSYKTQNKNLEGNTIDPSIICDGDLDDQVEDESDYIDSYYDSDNYDQFGNPTTTPDKDGSNLTPVISNRTGCITDISYEITFPV</sequence>
<feature type="chain" id="PRO_5005892830" evidence="1">
    <location>
        <begin position="18"/>
        <end position="331"/>
    </location>
</feature>
<evidence type="ECO:0000256" key="1">
    <source>
        <dbReference type="SAM" id="SignalP"/>
    </source>
</evidence>